<proteinExistence type="inferred from homology"/>
<dbReference type="GO" id="GO:0004185">
    <property type="term" value="F:serine-type carboxypeptidase activity"/>
    <property type="evidence" value="ECO:0007669"/>
    <property type="project" value="InterPro"/>
</dbReference>
<dbReference type="Proteomes" id="UP000886520">
    <property type="component" value="Chromosome 19"/>
</dbReference>
<dbReference type="InterPro" id="IPR029058">
    <property type="entry name" value="AB_hydrolase_fold"/>
</dbReference>
<dbReference type="PANTHER" id="PTHR11802:SF20">
    <property type="entry name" value="SERINE CARBOXYPEPTIDASE-LIKE 41-RELATED"/>
    <property type="match status" value="1"/>
</dbReference>
<comment type="caution">
    <text evidence="2">The sequence shown here is derived from an EMBL/GenBank/DDBJ whole genome shotgun (WGS) entry which is preliminary data.</text>
</comment>
<dbReference type="OrthoDB" id="443318at2759"/>
<dbReference type="PANTHER" id="PTHR11802">
    <property type="entry name" value="SERINE PROTEASE FAMILY S10 SERINE CARBOXYPEPTIDASE"/>
    <property type="match status" value="1"/>
</dbReference>
<organism evidence="2 3">
    <name type="scientific">Adiantum capillus-veneris</name>
    <name type="common">Maidenhair fern</name>
    <dbReference type="NCBI Taxonomy" id="13818"/>
    <lineage>
        <taxon>Eukaryota</taxon>
        <taxon>Viridiplantae</taxon>
        <taxon>Streptophyta</taxon>
        <taxon>Embryophyta</taxon>
        <taxon>Tracheophyta</taxon>
        <taxon>Polypodiopsida</taxon>
        <taxon>Polypodiidae</taxon>
        <taxon>Polypodiales</taxon>
        <taxon>Pteridineae</taxon>
        <taxon>Pteridaceae</taxon>
        <taxon>Vittarioideae</taxon>
        <taxon>Adiantum</taxon>
    </lineage>
</organism>
<reference evidence="2" key="1">
    <citation type="submission" date="2021-01" db="EMBL/GenBank/DDBJ databases">
        <title>Adiantum capillus-veneris genome.</title>
        <authorList>
            <person name="Fang Y."/>
            <person name="Liao Q."/>
        </authorList>
    </citation>
    <scope>NUCLEOTIDE SEQUENCE</scope>
    <source>
        <strain evidence="2">H3</strain>
        <tissue evidence="2">Leaf</tissue>
    </source>
</reference>
<evidence type="ECO:0000256" key="1">
    <source>
        <dbReference type="ARBA" id="ARBA00009431"/>
    </source>
</evidence>
<dbReference type="Pfam" id="PF00450">
    <property type="entry name" value="Peptidase_S10"/>
    <property type="match status" value="1"/>
</dbReference>
<keyword evidence="3" id="KW-1185">Reference proteome</keyword>
<gene>
    <name evidence="2" type="ORF">GOP47_0020036</name>
</gene>
<evidence type="ECO:0000313" key="2">
    <source>
        <dbReference type="EMBL" id="KAI5065341.1"/>
    </source>
</evidence>
<protein>
    <recommendedName>
        <fullName evidence="4">Carboxypeptidase</fullName>
    </recommendedName>
</protein>
<accession>A0A9D4UDT1</accession>
<sequence length="177" mass="19734">MQALKIGSGVITPWREARANWLWQYLAGGAFSYRRRKEQKRIWTGAKIVPSLTFSLGDHFRGCSSIGGGTFTELGPFFPQTDGRGLRINYYSWNKVSNIIFLESPAGVGWSYSNTSTDYSSFGDKETAQDLLAFLLGWLDLFPEYKNTDFYIAGESCAGHYVPQLALVVLAYKGSNG</sequence>
<dbReference type="AlphaFoldDB" id="A0A9D4UDT1"/>
<dbReference type="SUPFAM" id="SSF53474">
    <property type="entry name" value="alpha/beta-Hydrolases"/>
    <property type="match status" value="1"/>
</dbReference>
<evidence type="ECO:0000313" key="3">
    <source>
        <dbReference type="Proteomes" id="UP000886520"/>
    </source>
</evidence>
<evidence type="ECO:0008006" key="4">
    <source>
        <dbReference type="Google" id="ProtNLM"/>
    </source>
</evidence>
<dbReference type="Gene3D" id="3.40.50.1820">
    <property type="entry name" value="alpha/beta hydrolase"/>
    <property type="match status" value="1"/>
</dbReference>
<name>A0A9D4UDT1_ADICA</name>
<comment type="similarity">
    <text evidence="1">Belongs to the peptidase S10 family.</text>
</comment>
<dbReference type="EMBL" id="JABFUD020000019">
    <property type="protein sequence ID" value="KAI5065341.1"/>
    <property type="molecule type" value="Genomic_DNA"/>
</dbReference>
<dbReference type="InterPro" id="IPR001563">
    <property type="entry name" value="Peptidase_S10"/>
</dbReference>
<dbReference type="PRINTS" id="PR00724">
    <property type="entry name" value="CRBOXYPTASEC"/>
</dbReference>
<dbReference type="GO" id="GO:0006508">
    <property type="term" value="P:proteolysis"/>
    <property type="evidence" value="ECO:0007669"/>
    <property type="project" value="InterPro"/>
</dbReference>